<name>M7YD45_TRIUA</name>
<reference evidence="1" key="1">
    <citation type="journal article" date="2013" name="Nature">
        <title>Draft genome of the wheat A-genome progenitor Triticum urartu.</title>
        <authorList>
            <person name="Ling H.Q."/>
            <person name="Zhao S."/>
            <person name="Liu D."/>
            <person name="Wang J."/>
            <person name="Sun H."/>
            <person name="Zhang C."/>
            <person name="Fan H."/>
            <person name="Li D."/>
            <person name="Dong L."/>
            <person name="Tao Y."/>
            <person name="Gao C."/>
            <person name="Wu H."/>
            <person name="Li Y."/>
            <person name="Cui Y."/>
            <person name="Guo X."/>
            <person name="Zheng S."/>
            <person name="Wang B."/>
            <person name="Yu K."/>
            <person name="Liang Q."/>
            <person name="Yang W."/>
            <person name="Lou X."/>
            <person name="Chen J."/>
            <person name="Feng M."/>
            <person name="Jian J."/>
            <person name="Zhang X."/>
            <person name="Luo G."/>
            <person name="Jiang Y."/>
            <person name="Liu J."/>
            <person name="Wang Z."/>
            <person name="Sha Y."/>
            <person name="Zhang B."/>
            <person name="Wu H."/>
            <person name="Tang D."/>
            <person name="Shen Q."/>
            <person name="Xue P."/>
            <person name="Zou S."/>
            <person name="Wang X."/>
            <person name="Liu X."/>
            <person name="Wang F."/>
            <person name="Yang Y."/>
            <person name="An X."/>
            <person name="Dong Z."/>
            <person name="Zhang K."/>
            <person name="Zhang X."/>
            <person name="Luo M.C."/>
            <person name="Dvorak J."/>
            <person name="Tong Y."/>
            <person name="Wang J."/>
            <person name="Yang H."/>
            <person name="Li Z."/>
            <person name="Wang D."/>
            <person name="Zhang A."/>
            <person name="Wang J."/>
        </authorList>
    </citation>
    <scope>NUCLEOTIDE SEQUENCE</scope>
</reference>
<organism evidence="1">
    <name type="scientific">Triticum urartu</name>
    <name type="common">Red wild einkorn</name>
    <name type="synonym">Crithodium urartu</name>
    <dbReference type="NCBI Taxonomy" id="4572"/>
    <lineage>
        <taxon>Eukaryota</taxon>
        <taxon>Viridiplantae</taxon>
        <taxon>Streptophyta</taxon>
        <taxon>Embryophyta</taxon>
        <taxon>Tracheophyta</taxon>
        <taxon>Spermatophyta</taxon>
        <taxon>Magnoliopsida</taxon>
        <taxon>Liliopsida</taxon>
        <taxon>Poales</taxon>
        <taxon>Poaceae</taxon>
        <taxon>BOP clade</taxon>
        <taxon>Pooideae</taxon>
        <taxon>Triticodae</taxon>
        <taxon>Triticeae</taxon>
        <taxon>Triticinae</taxon>
        <taxon>Triticum</taxon>
    </lineage>
</organism>
<evidence type="ECO:0000313" key="1">
    <source>
        <dbReference type="EMBL" id="EMS48193.1"/>
    </source>
</evidence>
<proteinExistence type="predicted"/>
<sequence>MKEKGVKPSPTVDLLLRSGGDGGAAARLLVPLLVVADAGQVPCGESGAAVLRAVETTPPHVAGNHELRRAPRSPTQGWTRRPAGGGVATSARRCWDRCPPVLEPLTSEATSGDSASCNDGGRELRIWCPHATSVNGRSYIRLWLELHQLTTKATSVDDRSYIRQRQKLHPPMAGATSIDDKSYIRR</sequence>
<dbReference type="AlphaFoldDB" id="M7YD45"/>
<protein>
    <submittedName>
        <fullName evidence="1">Uncharacterized protein</fullName>
    </submittedName>
</protein>
<gene>
    <name evidence="1" type="ORF">TRIUR3_19270</name>
</gene>
<dbReference type="EMBL" id="KD251578">
    <property type="protein sequence ID" value="EMS48193.1"/>
    <property type="molecule type" value="Genomic_DNA"/>
</dbReference>
<accession>M7YD45</accession>